<dbReference type="InterPro" id="IPR039424">
    <property type="entry name" value="SBP_5"/>
</dbReference>
<dbReference type="InterPro" id="IPR000914">
    <property type="entry name" value="SBP_5_dom"/>
</dbReference>
<dbReference type="GO" id="GO:0030288">
    <property type="term" value="C:outer membrane-bounded periplasmic space"/>
    <property type="evidence" value="ECO:0007669"/>
    <property type="project" value="TreeGrafter"/>
</dbReference>
<dbReference type="CDD" id="cd08497">
    <property type="entry name" value="MbnE-like"/>
    <property type="match status" value="1"/>
</dbReference>
<dbReference type="SUPFAM" id="SSF53850">
    <property type="entry name" value="Periplasmic binding protein-like II"/>
    <property type="match status" value="1"/>
</dbReference>
<dbReference type="GO" id="GO:0042884">
    <property type="term" value="P:microcin transport"/>
    <property type="evidence" value="ECO:0007669"/>
    <property type="project" value="TreeGrafter"/>
</dbReference>
<dbReference type="GO" id="GO:0015833">
    <property type="term" value="P:peptide transport"/>
    <property type="evidence" value="ECO:0007669"/>
    <property type="project" value="TreeGrafter"/>
</dbReference>
<evidence type="ECO:0000313" key="4">
    <source>
        <dbReference type="EMBL" id="RZO75811.1"/>
    </source>
</evidence>
<name>A0A520S020_9GAMM</name>
<proteinExistence type="predicted"/>
<feature type="domain" description="Solute-binding protein family 5" evidence="3">
    <location>
        <begin position="100"/>
        <end position="505"/>
    </location>
</feature>
<comment type="caution">
    <text evidence="4">The sequence shown here is derived from an EMBL/GenBank/DDBJ whole genome shotgun (WGS) entry which is preliminary data.</text>
</comment>
<dbReference type="Pfam" id="PF00496">
    <property type="entry name" value="SBP_bac_5"/>
    <property type="match status" value="1"/>
</dbReference>
<dbReference type="PANTHER" id="PTHR30290:SF64">
    <property type="entry name" value="ABC TRANSPORTER PERIPLASMIC BINDING PROTEIN"/>
    <property type="match status" value="1"/>
</dbReference>
<dbReference type="AlphaFoldDB" id="A0A520S020"/>
<keyword evidence="1 2" id="KW-0732">Signal</keyword>
<evidence type="ECO:0000256" key="2">
    <source>
        <dbReference type="SAM" id="SignalP"/>
    </source>
</evidence>
<feature type="signal peptide" evidence="2">
    <location>
        <begin position="1"/>
        <end position="19"/>
    </location>
</feature>
<dbReference type="Proteomes" id="UP000316199">
    <property type="component" value="Unassembled WGS sequence"/>
</dbReference>
<evidence type="ECO:0000313" key="5">
    <source>
        <dbReference type="Proteomes" id="UP000316199"/>
    </source>
</evidence>
<evidence type="ECO:0000259" key="3">
    <source>
        <dbReference type="Pfam" id="PF00496"/>
    </source>
</evidence>
<organism evidence="4 5">
    <name type="scientific">OM182 bacterium</name>
    <dbReference type="NCBI Taxonomy" id="2510334"/>
    <lineage>
        <taxon>Bacteria</taxon>
        <taxon>Pseudomonadati</taxon>
        <taxon>Pseudomonadota</taxon>
        <taxon>Gammaproteobacteria</taxon>
        <taxon>OMG group</taxon>
        <taxon>OM182 clade</taxon>
    </lineage>
</organism>
<dbReference type="Gene3D" id="3.10.105.10">
    <property type="entry name" value="Dipeptide-binding Protein, Domain 3"/>
    <property type="match status" value="1"/>
</dbReference>
<reference evidence="4 5" key="1">
    <citation type="submission" date="2019-02" db="EMBL/GenBank/DDBJ databases">
        <title>Prokaryotic population dynamics and viral predation in marine succession experiment using metagenomics: the confinement effect.</title>
        <authorList>
            <person name="Haro-Moreno J.M."/>
            <person name="Rodriguez-Valera F."/>
            <person name="Lopez-Perez M."/>
        </authorList>
    </citation>
    <scope>NUCLEOTIDE SEQUENCE [LARGE SCALE GENOMIC DNA]</scope>
    <source>
        <strain evidence="4">MED-G157</strain>
    </source>
</reference>
<dbReference type="GO" id="GO:1904680">
    <property type="term" value="F:peptide transmembrane transporter activity"/>
    <property type="evidence" value="ECO:0007669"/>
    <property type="project" value="TreeGrafter"/>
</dbReference>
<dbReference type="Gene3D" id="3.40.190.10">
    <property type="entry name" value="Periplasmic binding protein-like II"/>
    <property type="match status" value="1"/>
</dbReference>
<gene>
    <name evidence="4" type="ORF">EVA68_06015</name>
</gene>
<protein>
    <submittedName>
        <fullName evidence="4">ABC transporter substrate-binding protein</fullName>
    </submittedName>
</protein>
<dbReference type="EMBL" id="SHAG01000024">
    <property type="protein sequence ID" value="RZO75811.1"/>
    <property type="molecule type" value="Genomic_DNA"/>
</dbReference>
<sequence>MLQLRLLFTLLFLSSVCLAEKPYYQHGISLIHNLKYRADFMHFTFANPTAPKGGSLTLSTTFPIRNFSGAWGMGAGPAPGLYRTNDMLFVRSADELSALYGLLADGISLSTDQKSLFIRLNPLARWHDGVPVTTRDLLFSYNALKSFSPTSRPYLDSWIESFDVINDRELVIRHRDVFTQSNLLAMTTYPVKPAHYYGRGDDPFEVSLEIPLGSGPYRITSHDRDHVQYERVEDYWGRDLPVNRGRHNFDKIRYDVYQDATVAREAFRKGLFDLYLERDIRYWHAANDIPTPRSVRLLKDTRQVDRIIGQQWSLVFNTNREKFRDKRVREALTLAYDFEWQNRTLQHNSQRRALSYFSSSMLAARGLPSEEELLLLTPFRDQIPERVFTKAYQLPISTGFGINRTALEQARQLLADAGWVIDDDRLQDKDGKPFKLDIVTQHPWARRILLPFIKSLGILGIDARLRLLETVQTIRVKQQRQFDMFLNDISFVNPPMASLQYYFSSEYAEPGTGANLGGIRDPVVDFLIERAQRTPDMDIASVACQALDRILLWGFYHIPLNMPEEERFLYWDNFGRPDDSAAVYEYLTDGQTRLIDTWWFDDSKVWSQ</sequence>
<dbReference type="PIRSF" id="PIRSF002741">
    <property type="entry name" value="MppA"/>
    <property type="match status" value="1"/>
</dbReference>
<feature type="chain" id="PRO_5021743951" evidence="2">
    <location>
        <begin position="20"/>
        <end position="608"/>
    </location>
</feature>
<dbReference type="PANTHER" id="PTHR30290">
    <property type="entry name" value="PERIPLASMIC BINDING COMPONENT OF ABC TRANSPORTER"/>
    <property type="match status" value="1"/>
</dbReference>
<evidence type="ECO:0000256" key="1">
    <source>
        <dbReference type="ARBA" id="ARBA00022729"/>
    </source>
</evidence>
<dbReference type="InterPro" id="IPR030678">
    <property type="entry name" value="Peptide/Ni-bd"/>
</dbReference>
<accession>A0A520S020</accession>
<dbReference type="GO" id="GO:0043190">
    <property type="term" value="C:ATP-binding cassette (ABC) transporter complex"/>
    <property type="evidence" value="ECO:0007669"/>
    <property type="project" value="InterPro"/>
</dbReference>